<proteinExistence type="inferred from homology"/>
<dbReference type="InterPro" id="IPR006657">
    <property type="entry name" value="MoPterin_dinucl-bd_dom"/>
</dbReference>
<evidence type="ECO:0000256" key="2">
    <source>
        <dbReference type="ARBA" id="ARBA00001966"/>
    </source>
</evidence>
<evidence type="ECO:0000313" key="21">
    <source>
        <dbReference type="Proteomes" id="UP000055611"/>
    </source>
</evidence>
<evidence type="ECO:0000256" key="5">
    <source>
        <dbReference type="ARBA" id="ARBA00022448"/>
    </source>
</evidence>
<sequence length="807" mass="91346">MTNHWNDLQNSDCILIMGSNAAENHPISFKWALKAQAKGGKIIHVDPRYTRTSARSDKFIALRSGSDIAVLGGMIKYIIENKRYFLDYVRDYTNASFIVGKDYTFEDGLFAGFDSKTSSYDKSKWAFEYDENGIPKKDMTLEDPRCVFQIVKKHYERYTLENVSRMSGISHEDLTELYSLYSATGTPKKAGTIMYAMGWTQHSVGVQNIRAMAMIQLLLGNIGIAGGGVNALRGECNVQGSTDYALLYHILPGYIATPLAGLDTLDQYNKKFAPVTKDPMSANWWQNYSKYSASLLKAMYSDDDPKDAYSYLPKLENHNASEYSWIPLIDRMYKGGFTGAWIWGMNPACSSSDSIKTRKALAELDWMVNVNVFDCETSSFWKGPGMDPAKVKTETFFIPCATAIEKEGSVANSGRWMQWRYAGPEPKDGVLTDGHYFHELWEEMAHLYKTEGGAYPEPITRLSFENMCEMNAHGHMEFSARKTAKLCNGWFTRDVEIKGKTYKKGQQVPSFAFLQDDGSTTSGNWLYCNSVSDTENKAMRHDATQTPLQEKIGLFPNWTWCWPVNRRILYNRASVDLQGKPWNPERTVIEWDGKKWVGDVPDGGWAPGTKHPFIMRKHGFGQLFGPGRADGPLPEYYEPLECPVEKHPFSSTLHNPTAVQIQGEEKAVCDPRYPFIGTTYRLTEHWQTGSMTRWCSWLVEAEPQMFVEISPQLAELRGIENGEKVTIESVRGSLWAIAMVTERIQPYKIDGNDVHMVGMPWHYGWVMPVDGGDSANIVTPNVGDPNTGIPEYKAFMVNLRKWQEGDK</sequence>
<dbReference type="PROSITE" id="PS00932">
    <property type="entry name" value="MOLYBDOPTERIN_PROK_3"/>
    <property type="match status" value="1"/>
</dbReference>
<dbReference type="NCBIfam" id="TIGR01553">
    <property type="entry name" value="formate-DH-alph"/>
    <property type="match status" value="1"/>
</dbReference>
<reference evidence="20 22" key="2">
    <citation type="submission" date="2019-03" db="EMBL/GenBank/DDBJ databases">
        <title>Genomic Encyclopedia of Type Strains, Phase IV (KMG-IV): sequencing the most valuable type-strain genomes for metagenomic binning, comparative biology and taxonomic classification.</title>
        <authorList>
            <person name="Goeker M."/>
        </authorList>
    </citation>
    <scope>NUCLEOTIDE SEQUENCE [LARGE SCALE GENOMIC DNA]</scope>
    <source>
        <strain evidence="20 22">DSM 101483</strain>
    </source>
</reference>
<evidence type="ECO:0000256" key="13">
    <source>
        <dbReference type="ARBA" id="ARBA00023002"/>
    </source>
</evidence>
<evidence type="ECO:0000256" key="12">
    <source>
        <dbReference type="ARBA" id="ARBA00022982"/>
    </source>
</evidence>
<dbReference type="GO" id="GO:0009061">
    <property type="term" value="P:anaerobic respiration"/>
    <property type="evidence" value="ECO:0007669"/>
    <property type="project" value="TreeGrafter"/>
</dbReference>
<keyword evidence="14" id="KW-0408">Iron</keyword>
<evidence type="ECO:0000256" key="7">
    <source>
        <dbReference type="ARBA" id="ARBA00022723"/>
    </source>
</evidence>
<dbReference type="Pfam" id="PF00384">
    <property type="entry name" value="Molybdopterin"/>
    <property type="match status" value="1"/>
</dbReference>
<dbReference type="EMBL" id="CP014206">
    <property type="protein sequence ID" value="AMK12532.1"/>
    <property type="molecule type" value="Genomic_DNA"/>
</dbReference>
<feature type="domain" description="Molybdopterin oxidoreductase" evidence="17">
    <location>
        <begin position="2"/>
        <end position="372"/>
    </location>
</feature>
<keyword evidence="16" id="KW-0826">Tungsten</keyword>
<keyword evidence="9" id="KW-0574">Periplasm</keyword>
<dbReference type="GO" id="GO:0043546">
    <property type="term" value="F:molybdopterin cofactor binding"/>
    <property type="evidence" value="ECO:0007669"/>
    <property type="project" value="InterPro"/>
</dbReference>
<dbReference type="FunFam" id="3.40.228.10:FF:000009">
    <property type="entry name" value="Formate dehydrogenase, alpha subunit, selenocysteine-containing"/>
    <property type="match status" value="1"/>
</dbReference>
<keyword evidence="21" id="KW-1185">Reference proteome</keyword>
<dbReference type="GO" id="GO:0009055">
    <property type="term" value="F:electron transfer activity"/>
    <property type="evidence" value="ECO:0007669"/>
    <property type="project" value="InterPro"/>
</dbReference>
<comment type="cofactor">
    <cofactor evidence="1">
        <name>W-bis(molybdopterin guanine dinucleotide)</name>
        <dbReference type="ChEBI" id="CHEBI:60537"/>
    </cofactor>
</comment>
<feature type="domain" description="Molybdopterin dinucleotide-binding" evidence="18">
    <location>
        <begin position="678"/>
        <end position="795"/>
    </location>
</feature>
<dbReference type="Proteomes" id="UP000295506">
    <property type="component" value="Unassembled WGS sequence"/>
</dbReference>
<evidence type="ECO:0000256" key="15">
    <source>
        <dbReference type="ARBA" id="ARBA00023014"/>
    </source>
</evidence>
<evidence type="ECO:0000313" key="22">
    <source>
        <dbReference type="Proteomes" id="UP000295506"/>
    </source>
</evidence>
<comment type="similarity">
    <text evidence="4">Belongs to the prokaryotic molybdopterin-containing oxidoreductase family.</text>
</comment>
<keyword evidence="11" id="KW-0712">Selenocysteine</keyword>
<dbReference type="AlphaFoldDB" id="A0A126QRJ3"/>
<dbReference type="PANTHER" id="PTHR43598:SF1">
    <property type="entry name" value="FORMATE DEHYDROGENASE-O MAJOR SUBUNIT"/>
    <property type="match status" value="1"/>
</dbReference>
<dbReference type="InterPro" id="IPR006443">
    <property type="entry name" value="Formate-DH-alph_fdnG"/>
</dbReference>
<dbReference type="Gene3D" id="3.40.50.740">
    <property type="match status" value="1"/>
</dbReference>
<accession>A0A126QRJ3</accession>
<evidence type="ECO:0000313" key="19">
    <source>
        <dbReference type="EMBL" id="AMK12532.1"/>
    </source>
</evidence>
<evidence type="ECO:0000256" key="9">
    <source>
        <dbReference type="ARBA" id="ARBA00022764"/>
    </source>
</evidence>
<evidence type="ECO:0000313" key="20">
    <source>
        <dbReference type="EMBL" id="TDT90842.1"/>
    </source>
</evidence>
<evidence type="ECO:0000259" key="17">
    <source>
        <dbReference type="Pfam" id="PF00384"/>
    </source>
</evidence>
<dbReference type="EMBL" id="SOBK01000002">
    <property type="protein sequence ID" value="TDT90842.1"/>
    <property type="molecule type" value="Genomic_DNA"/>
</dbReference>
<dbReference type="InterPro" id="IPR009010">
    <property type="entry name" value="Asp_de-COase-like_dom_sf"/>
</dbReference>
<dbReference type="CDD" id="cd02792">
    <property type="entry name" value="MopB_CT_Formate-Dh-Na-like"/>
    <property type="match status" value="1"/>
</dbReference>
<comment type="cofactor">
    <cofactor evidence="2">
        <name>[4Fe-4S] cluster</name>
        <dbReference type="ChEBI" id="CHEBI:49883"/>
    </cofactor>
</comment>
<evidence type="ECO:0000256" key="11">
    <source>
        <dbReference type="ARBA" id="ARBA00022933"/>
    </source>
</evidence>
<organism evidence="20 22">
    <name type="scientific">Pseudodesulfovibrio indicus</name>
    <dbReference type="NCBI Taxonomy" id="1716143"/>
    <lineage>
        <taxon>Bacteria</taxon>
        <taxon>Pseudomonadati</taxon>
        <taxon>Thermodesulfobacteriota</taxon>
        <taxon>Desulfovibrionia</taxon>
        <taxon>Desulfovibrionales</taxon>
        <taxon>Desulfovibrionaceae</taxon>
    </lineage>
</organism>
<keyword evidence="15" id="KW-0411">Iron-sulfur</keyword>
<keyword evidence="12" id="KW-0249">Electron transport</keyword>
<dbReference type="Gene3D" id="2.40.40.20">
    <property type="match status" value="1"/>
</dbReference>
<dbReference type="SUPFAM" id="SSF50692">
    <property type="entry name" value="ADC-like"/>
    <property type="match status" value="1"/>
</dbReference>
<evidence type="ECO:0000256" key="8">
    <source>
        <dbReference type="ARBA" id="ARBA00022729"/>
    </source>
</evidence>
<keyword evidence="10" id="KW-0106">Calcium</keyword>
<evidence type="ECO:0000256" key="14">
    <source>
        <dbReference type="ARBA" id="ARBA00023004"/>
    </source>
</evidence>
<keyword evidence="13" id="KW-0560">Oxidoreductase</keyword>
<evidence type="ECO:0000256" key="3">
    <source>
        <dbReference type="ARBA" id="ARBA00004418"/>
    </source>
</evidence>
<dbReference type="GO" id="GO:0051539">
    <property type="term" value="F:4 iron, 4 sulfur cluster binding"/>
    <property type="evidence" value="ECO:0007669"/>
    <property type="project" value="UniProtKB-KW"/>
</dbReference>
<dbReference type="Pfam" id="PF01568">
    <property type="entry name" value="Molydop_binding"/>
    <property type="match status" value="1"/>
</dbReference>
<name>A0A126QRJ3_9BACT</name>
<dbReference type="GO" id="GO:0047111">
    <property type="term" value="F:formate dehydrogenase (cytochrome-c-553) activity"/>
    <property type="evidence" value="ECO:0007669"/>
    <property type="project" value="InterPro"/>
</dbReference>
<evidence type="ECO:0000259" key="18">
    <source>
        <dbReference type="Pfam" id="PF01568"/>
    </source>
</evidence>
<reference evidence="19 21" key="1">
    <citation type="journal article" date="2016" name="Front. Microbiol.">
        <title>Genome Sequence of the Piezophilic, Mesophilic Sulfate-Reducing Bacterium Desulfovibrio indicus J2T.</title>
        <authorList>
            <person name="Cao J."/>
            <person name="Maignien L."/>
            <person name="Shao Z."/>
            <person name="Alain K."/>
            <person name="Jebbar M."/>
        </authorList>
    </citation>
    <scope>NUCLEOTIDE SEQUENCE [LARGE SCALE GENOMIC DNA]</scope>
    <source>
        <strain evidence="19 21">J2</strain>
    </source>
</reference>
<keyword evidence="8" id="KW-0732">Signal</keyword>
<dbReference type="GO" id="GO:0008863">
    <property type="term" value="F:formate dehydrogenase (NAD+) activity"/>
    <property type="evidence" value="ECO:0007669"/>
    <property type="project" value="InterPro"/>
</dbReference>
<dbReference type="KEGG" id="dej:AWY79_16205"/>
<dbReference type="PANTHER" id="PTHR43598">
    <property type="entry name" value="TUNGSTEN-CONTAINING FORMYLMETHANOFURAN DEHYDROGENASE 2 SUBUNIT B"/>
    <property type="match status" value="1"/>
</dbReference>
<dbReference type="GO" id="GO:0030151">
    <property type="term" value="F:molybdenum ion binding"/>
    <property type="evidence" value="ECO:0007669"/>
    <property type="project" value="TreeGrafter"/>
</dbReference>
<protein>
    <submittedName>
        <fullName evidence="19 20">Formate dehydrogenase</fullName>
    </submittedName>
</protein>
<dbReference type="InterPro" id="IPR006656">
    <property type="entry name" value="Mopterin_OxRdtase"/>
</dbReference>
<evidence type="ECO:0000256" key="6">
    <source>
        <dbReference type="ARBA" id="ARBA00022485"/>
    </source>
</evidence>
<comment type="subcellular location">
    <subcellularLocation>
        <location evidence="3">Periplasm</location>
    </subcellularLocation>
</comment>
<keyword evidence="6" id="KW-0004">4Fe-4S</keyword>
<dbReference type="Proteomes" id="UP000055611">
    <property type="component" value="Chromosome"/>
</dbReference>
<dbReference type="InterPro" id="IPR006655">
    <property type="entry name" value="Mopterin_OxRdtase_prok_CS"/>
</dbReference>
<keyword evidence="7" id="KW-0479">Metal-binding</keyword>
<gene>
    <name evidence="19" type="ORF">AWY79_16205</name>
    <name evidence="20" type="ORF">EDC59_102275</name>
</gene>
<evidence type="ECO:0000256" key="1">
    <source>
        <dbReference type="ARBA" id="ARBA00001930"/>
    </source>
</evidence>
<dbReference type="SUPFAM" id="SSF53706">
    <property type="entry name" value="Formate dehydrogenase/DMSO reductase, domains 1-3"/>
    <property type="match status" value="1"/>
</dbReference>
<evidence type="ECO:0000256" key="4">
    <source>
        <dbReference type="ARBA" id="ARBA00010312"/>
    </source>
</evidence>
<evidence type="ECO:0000256" key="16">
    <source>
        <dbReference type="ARBA" id="ARBA00023245"/>
    </source>
</evidence>
<dbReference type="GO" id="GO:0042597">
    <property type="term" value="C:periplasmic space"/>
    <property type="evidence" value="ECO:0007669"/>
    <property type="project" value="UniProtKB-SubCell"/>
</dbReference>
<keyword evidence="5" id="KW-0813">Transport</keyword>
<dbReference type="Gene3D" id="3.40.228.10">
    <property type="entry name" value="Dimethylsulfoxide Reductase, domain 2"/>
    <property type="match status" value="2"/>
</dbReference>
<evidence type="ECO:0000256" key="10">
    <source>
        <dbReference type="ARBA" id="ARBA00022837"/>
    </source>
</evidence>